<proteinExistence type="predicted"/>
<keyword evidence="5" id="KW-0472">Membrane</keyword>
<evidence type="ECO:0000256" key="3">
    <source>
        <dbReference type="ARBA" id="ARBA00022519"/>
    </source>
</evidence>
<evidence type="ECO:0000256" key="2">
    <source>
        <dbReference type="ARBA" id="ARBA00022475"/>
    </source>
</evidence>
<evidence type="ECO:0000313" key="7">
    <source>
        <dbReference type="EMBL" id="MBB4146963.1"/>
    </source>
</evidence>
<comment type="caution">
    <text evidence="7">The sequence shown here is derived from an EMBL/GenBank/DDBJ whole genome shotgun (WGS) entry which is preliminary data.</text>
</comment>
<evidence type="ECO:0000313" key="8">
    <source>
        <dbReference type="Proteomes" id="UP000590524"/>
    </source>
</evidence>
<reference evidence="7 8" key="1">
    <citation type="submission" date="2020-08" db="EMBL/GenBank/DDBJ databases">
        <title>Genomic Encyclopedia of Type Strains, Phase IV (KMG-IV): sequencing the most valuable type-strain genomes for metagenomic binning, comparative biology and taxonomic classification.</title>
        <authorList>
            <person name="Goeker M."/>
        </authorList>
    </citation>
    <scope>NUCLEOTIDE SEQUENCE [LARGE SCALE GENOMIC DNA]</scope>
    <source>
        <strain evidence="7 8">DSM 19371</strain>
    </source>
</reference>
<dbReference type="EMBL" id="JACIEU010000002">
    <property type="protein sequence ID" value="MBB4146963.1"/>
    <property type="molecule type" value="Genomic_DNA"/>
</dbReference>
<evidence type="ECO:0000256" key="5">
    <source>
        <dbReference type="ARBA" id="ARBA00023136"/>
    </source>
</evidence>
<dbReference type="EC" id="2.3.1.241" evidence="7"/>
<protein>
    <submittedName>
        <fullName evidence="7">KDO2-lipid IV(A) lauroyltransferase</fullName>
        <ecNumber evidence="7">2.3.1.241</ecNumber>
    </submittedName>
</protein>
<keyword evidence="6 7" id="KW-0012">Acyltransferase</keyword>
<evidence type="ECO:0000256" key="6">
    <source>
        <dbReference type="ARBA" id="ARBA00023315"/>
    </source>
</evidence>
<keyword evidence="2" id="KW-1003">Cell membrane</keyword>
<organism evidence="7 8">
    <name type="scientific">Sphingobium scionense</name>
    <dbReference type="NCBI Taxonomy" id="1404341"/>
    <lineage>
        <taxon>Bacteria</taxon>
        <taxon>Pseudomonadati</taxon>
        <taxon>Pseudomonadota</taxon>
        <taxon>Alphaproteobacteria</taxon>
        <taxon>Sphingomonadales</taxon>
        <taxon>Sphingomonadaceae</taxon>
        <taxon>Sphingobium</taxon>
    </lineage>
</organism>
<dbReference type="RefSeq" id="WP_188080855.1">
    <property type="nucleotide sequence ID" value="NZ_JACIEU010000002.1"/>
</dbReference>
<sequence>MLYSPFMYRLMRVLPVSAGSAIGAWLGGMVGPRRMAVRSERARRNLALLRPDLSEGDAAALLHQRWRNVGRFAAELPSMGRLLAGGHLSIEDHDAYRTIVDGPGAIIFVSLHIGHWDVIAAHLKTQMDRPSIGVQQPPENPRHAKMLEKARAAYATDALPPGEGAARRILRHLAKEDRALAYMLLDERRDRQVTFPTFGRPLGPQGNVSIALRMAKASGARIMPLYLVRTGSTHFTLKWHQPFDPADMDQAAIFAALDHFLGDAALAHLDQWLGLQDIDLTDPGHAPALARM</sequence>
<keyword evidence="4 7" id="KW-0808">Transferase</keyword>
<keyword evidence="8" id="KW-1185">Reference proteome</keyword>
<dbReference type="GO" id="GO:0008913">
    <property type="term" value="F:Kdo2-lipid IVA acyltransferase activity"/>
    <property type="evidence" value="ECO:0007669"/>
    <property type="project" value="UniProtKB-EC"/>
</dbReference>
<dbReference type="InterPro" id="IPR004960">
    <property type="entry name" value="LipA_acyltrans"/>
</dbReference>
<name>A0A7W6LNY3_9SPHN</name>
<dbReference type="GO" id="GO:0005886">
    <property type="term" value="C:plasma membrane"/>
    <property type="evidence" value="ECO:0007669"/>
    <property type="project" value="UniProtKB-SubCell"/>
</dbReference>
<dbReference type="PANTHER" id="PTHR30606">
    <property type="entry name" value="LIPID A BIOSYNTHESIS LAUROYL ACYLTRANSFERASE"/>
    <property type="match status" value="1"/>
</dbReference>
<evidence type="ECO:0000256" key="1">
    <source>
        <dbReference type="ARBA" id="ARBA00004533"/>
    </source>
</evidence>
<dbReference type="PANTHER" id="PTHR30606:SF10">
    <property type="entry name" value="PHOSPHATIDYLINOSITOL MANNOSIDE ACYLTRANSFERASE"/>
    <property type="match status" value="1"/>
</dbReference>
<dbReference type="AlphaFoldDB" id="A0A7W6LNY3"/>
<comment type="subcellular location">
    <subcellularLocation>
        <location evidence="1">Cell inner membrane</location>
    </subcellularLocation>
</comment>
<dbReference type="Proteomes" id="UP000590524">
    <property type="component" value="Unassembled WGS sequence"/>
</dbReference>
<evidence type="ECO:0000256" key="4">
    <source>
        <dbReference type="ARBA" id="ARBA00022679"/>
    </source>
</evidence>
<dbReference type="GO" id="GO:0009247">
    <property type="term" value="P:glycolipid biosynthetic process"/>
    <property type="evidence" value="ECO:0007669"/>
    <property type="project" value="UniProtKB-ARBA"/>
</dbReference>
<keyword evidence="3" id="KW-0997">Cell inner membrane</keyword>
<dbReference type="Pfam" id="PF03279">
    <property type="entry name" value="Lip_A_acyltrans"/>
    <property type="match status" value="1"/>
</dbReference>
<accession>A0A7W6LNY3</accession>
<gene>
    <name evidence="7" type="ORF">GGQ90_000718</name>
</gene>